<sequence length="256" mass="30308">MQTSKYFRFKEFPYFVVKDLKYDQDKWLYCNGKYSWDYTMLYLGKLSKPLWITKGINCYTEDHGLVSRLLPNAAVCDIKNLRLEDQIISFDEFKFLISSGNVEKLTLCYSHVMYENGQVVGIDEILQLLPNVKQIRWLLDPETAATFTSETTQKLINNLSPSKLQSFCIMNIPESFDFNLFAEFMIENPSIDYFLDFDILISNKYSAILQAYVDYIIQVSSTKYFPLHIRFPRQTEKSITCLRNLYKFYNQEDMEY</sequence>
<proteinExistence type="predicted"/>
<dbReference type="WBParaSite" id="ES5_v2.g21144.t1">
    <property type="protein sequence ID" value="ES5_v2.g21144.t1"/>
    <property type="gene ID" value="ES5_v2.g21144"/>
</dbReference>
<evidence type="ECO:0000313" key="2">
    <source>
        <dbReference type="WBParaSite" id="ES5_v2.g21144.t1"/>
    </source>
</evidence>
<evidence type="ECO:0000313" key="1">
    <source>
        <dbReference type="Proteomes" id="UP000887579"/>
    </source>
</evidence>
<reference evidence="2" key="1">
    <citation type="submission" date="2022-11" db="UniProtKB">
        <authorList>
            <consortium name="WormBaseParasite"/>
        </authorList>
    </citation>
    <scope>IDENTIFICATION</scope>
</reference>
<protein>
    <submittedName>
        <fullName evidence="2">Uncharacterized protein</fullName>
    </submittedName>
</protein>
<dbReference type="Proteomes" id="UP000887579">
    <property type="component" value="Unplaced"/>
</dbReference>
<name>A0AC34FUV7_9BILA</name>
<accession>A0AC34FUV7</accession>
<organism evidence="1 2">
    <name type="scientific">Panagrolaimus sp. ES5</name>
    <dbReference type="NCBI Taxonomy" id="591445"/>
    <lineage>
        <taxon>Eukaryota</taxon>
        <taxon>Metazoa</taxon>
        <taxon>Ecdysozoa</taxon>
        <taxon>Nematoda</taxon>
        <taxon>Chromadorea</taxon>
        <taxon>Rhabditida</taxon>
        <taxon>Tylenchina</taxon>
        <taxon>Panagrolaimomorpha</taxon>
        <taxon>Panagrolaimoidea</taxon>
        <taxon>Panagrolaimidae</taxon>
        <taxon>Panagrolaimus</taxon>
    </lineage>
</organism>